<dbReference type="PRINTS" id="PR01837">
    <property type="entry name" value="MGTCSAPBPROT"/>
</dbReference>
<dbReference type="RefSeq" id="WP_091641390.1">
    <property type="nucleotide sequence ID" value="NZ_FOEG01000002.1"/>
</dbReference>
<keyword evidence="4" id="KW-1003">Cell membrane</keyword>
<proteinExistence type="inferred from homology"/>
<organism evidence="12 13">
    <name type="scientific">Aquisalimonas asiatica</name>
    <dbReference type="NCBI Taxonomy" id="406100"/>
    <lineage>
        <taxon>Bacteria</taxon>
        <taxon>Pseudomonadati</taxon>
        <taxon>Pseudomonadota</taxon>
        <taxon>Gammaproteobacteria</taxon>
        <taxon>Chromatiales</taxon>
        <taxon>Ectothiorhodospiraceae</taxon>
        <taxon>Aquisalimonas</taxon>
    </lineage>
</organism>
<dbReference type="GO" id="GO:0005886">
    <property type="term" value="C:plasma membrane"/>
    <property type="evidence" value="ECO:0007669"/>
    <property type="project" value="UniProtKB-SubCell"/>
</dbReference>
<evidence type="ECO:0000256" key="7">
    <source>
        <dbReference type="ARBA" id="ARBA00023136"/>
    </source>
</evidence>
<evidence type="ECO:0000256" key="3">
    <source>
        <dbReference type="ARBA" id="ARBA00013833"/>
    </source>
</evidence>
<reference evidence="12 13" key="1">
    <citation type="submission" date="2016-10" db="EMBL/GenBank/DDBJ databases">
        <authorList>
            <person name="de Groot N.N."/>
        </authorList>
    </citation>
    <scope>NUCLEOTIDE SEQUENCE [LARGE SCALE GENOMIC DNA]</scope>
    <source>
        <strain evidence="12 13">CGMCC 1.6291</strain>
    </source>
</reference>
<dbReference type="Pfam" id="PF02308">
    <property type="entry name" value="MgtC"/>
    <property type="match status" value="1"/>
</dbReference>
<dbReference type="InterPro" id="IPR048640">
    <property type="entry name" value="MgtC-like_C"/>
</dbReference>
<dbReference type="OrthoDB" id="9811198at2"/>
<gene>
    <name evidence="12" type="ORF">SAMN04488052_102490</name>
</gene>
<evidence type="ECO:0000313" key="13">
    <source>
        <dbReference type="Proteomes" id="UP000199657"/>
    </source>
</evidence>
<dbReference type="InterPro" id="IPR003416">
    <property type="entry name" value="MgtC/SapB/SrpB/YhiD_fam"/>
</dbReference>
<evidence type="ECO:0000256" key="6">
    <source>
        <dbReference type="ARBA" id="ARBA00022989"/>
    </source>
</evidence>
<evidence type="ECO:0000256" key="5">
    <source>
        <dbReference type="ARBA" id="ARBA00022692"/>
    </source>
</evidence>
<dbReference type="AlphaFoldDB" id="A0A1H8S4T1"/>
<keyword evidence="7 9" id="KW-0472">Membrane</keyword>
<sequence>MDVLDSAAPHLFTASQLVTAVVLGALIGYERQRRQRMAGLRTNALVALGSCAFVILGIMMPDEISPTRVAAQVVSGIGFLCAGVIMRDGFNVRGLNTAATLWCSAAVGVLVGSSFFVEGTLVALTVVAANTVLRPLASRLNREPVDEQTEFEGVYSLRVVCPPADKAHIRALLMQTMDQGPLTIRSLHSAEQAEDRVETEAELVGVGENSAAMERLVSRLSLEDSVNEVSWRFLGENQVPAQNVLSREVERK</sequence>
<dbReference type="InterPro" id="IPR049177">
    <property type="entry name" value="MgtC_SapB_SrpB_YhiD_N"/>
</dbReference>
<evidence type="ECO:0000259" key="11">
    <source>
        <dbReference type="Pfam" id="PF21770"/>
    </source>
</evidence>
<accession>A0A1H8S4T1</accession>
<dbReference type="Gene3D" id="3.30.70.260">
    <property type="match status" value="1"/>
</dbReference>
<dbReference type="Proteomes" id="UP000199657">
    <property type="component" value="Unassembled WGS sequence"/>
</dbReference>
<feature type="transmembrane region" description="Helical" evidence="9">
    <location>
        <begin position="67"/>
        <end position="86"/>
    </location>
</feature>
<comment type="function">
    <text evidence="8">Virulence factor required for growth in low Mg(2+) medium and for intramacrophage survival. May be involved in regulating membrane potential by activating Na(+)/K(+)-ATPase.</text>
</comment>
<protein>
    <recommendedName>
        <fullName evidence="3 9">Protein MgtC</fullName>
    </recommendedName>
</protein>
<feature type="domain" description="MgtC/SapB/SrpB/YhiD N-terminal" evidence="10">
    <location>
        <begin position="17"/>
        <end position="137"/>
    </location>
</feature>
<keyword evidence="9" id="KW-0997">Cell inner membrane</keyword>
<comment type="similarity">
    <text evidence="2 9">Belongs to the MgtC/SapB family.</text>
</comment>
<evidence type="ECO:0000313" key="12">
    <source>
        <dbReference type="EMBL" id="SEO73645.1"/>
    </source>
</evidence>
<evidence type="ECO:0000256" key="4">
    <source>
        <dbReference type="ARBA" id="ARBA00022475"/>
    </source>
</evidence>
<keyword evidence="13" id="KW-1185">Reference proteome</keyword>
<keyword evidence="6 9" id="KW-1133">Transmembrane helix</keyword>
<evidence type="ECO:0000256" key="9">
    <source>
        <dbReference type="RuleBase" id="RU365041"/>
    </source>
</evidence>
<evidence type="ECO:0000256" key="1">
    <source>
        <dbReference type="ARBA" id="ARBA00004651"/>
    </source>
</evidence>
<keyword evidence="5 9" id="KW-0812">Transmembrane</keyword>
<feature type="domain" description="MgtC-like C-terminal" evidence="11">
    <location>
        <begin position="155"/>
        <end position="231"/>
    </location>
</feature>
<name>A0A1H8S4T1_9GAMM</name>
<evidence type="ECO:0000259" key="10">
    <source>
        <dbReference type="Pfam" id="PF02308"/>
    </source>
</evidence>
<dbReference type="STRING" id="406100.SAMN04488052_102490"/>
<feature type="transmembrane region" description="Helical" evidence="9">
    <location>
        <begin position="12"/>
        <end position="30"/>
    </location>
</feature>
<dbReference type="PANTHER" id="PTHR33778">
    <property type="entry name" value="PROTEIN MGTC"/>
    <property type="match status" value="1"/>
</dbReference>
<dbReference type="EMBL" id="FOEG01000002">
    <property type="protein sequence ID" value="SEO73645.1"/>
    <property type="molecule type" value="Genomic_DNA"/>
</dbReference>
<feature type="transmembrane region" description="Helical" evidence="9">
    <location>
        <begin position="42"/>
        <end position="61"/>
    </location>
</feature>
<evidence type="ECO:0000256" key="2">
    <source>
        <dbReference type="ARBA" id="ARBA00009298"/>
    </source>
</evidence>
<dbReference type="PANTHER" id="PTHR33778:SF3">
    <property type="entry name" value="PROTEIN MGTC"/>
    <property type="match status" value="1"/>
</dbReference>
<dbReference type="Pfam" id="PF21770">
    <property type="entry name" value="MgtC_SapB_C"/>
    <property type="match status" value="1"/>
</dbReference>
<evidence type="ECO:0000256" key="8">
    <source>
        <dbReference type="ARBA" id="ARBA00025369"/>
    </source>
</evidence>
<comment type="subcellular location">
    <subcellularLocation>
        <location evidence="9">Cell inner membrane</location>
        <topology evidence="9">Multi-pass membrane protein</topology>
    </subcellularLocation>
    <subcellularLocation>
        <location evidence="1">Cell membrane</location>
        <topology evidence="1">Multi-pass membrane protein</topology>
    </subcellularLocation>
</comment>